<evidence type="ECO:0000256" key="3">
    <source>
        <dbReference type="ARBA" id="ARBA00006464"/>
    </source>
</evidence>
<evidence type="ECO:0000256" key="7">
    <source>
        <dbReference type="ARBA" id="ARBA00022989"/>
    </source>
</evidence>
<dbReference type="GO" id="GO:0016780">
    <property type="term" value="F:phosphotransferase activity, for other substituted phosphate groups"/>
    <property type="evidence" value="ECO:0007669"/>
    <property type="project" value="TreeGrafter"/>
</dbReference>
<dbReference type="PANTHER" id="PTHR30576">
    <property type="entry name" value="COLANIC BIOSYNTHESIS UDP-GLUCOSE LIPID CARRIER TRANSFERASE"/>
    <property type="match status" value="1"/>
</dbReference>
<dbReference type="GO" id="GO:0005886">
    <property type="term" value="C:plasma membrane"/>
    <property type="evidence" value="ECO:0007669"/>
    <property type="project" value="UniProtKB-SubCell"/>
</dbReference>
<feature type="transmembrane region" description="Helical" evidence="9">
    <location>
        <begin position="12"/>
        <end position="30"/>
    </location>
</feature>
<keyword evidence="6 9" id="KW-0812">Transmembrane</keyword>
<evidence type="ECO:0000256" key="9">
    <source>
        <dbReference type="SAM" id="Phobius"/>
    </source>
</evidence>
<dbReference type="NCBIfam" id="TIGR03025">
    <property type="entry name" value="EPS_sugtrans"/>
    <property type="match status" value="1"/>
</dbReference>
<dbReference type="Pfam" id="PF02397">
    <property type="entry name" value="Bac_transf"/>
    <property type="match status" value="1"/>
</dbReference>
<evidence type="ECO:0000256" key="8">
    <source>
        <dbReference type="ARBA" id="ARBA00023136"/>
    </source>
</evidence>
<keyword evidence="5 11" id="KW-0808">Transferase</keyword>
<proteinExistence type="inferred from homology"/>
<evidence type="ECO:0000256" key="2">
    <source>
        <dbReference type="ARBA" id="ARBA00004236"/>
    </source>
</evidence>
<name>Q9EYG6_ACTPL</name>
<dbReference type="Gene3D" id="3.40.50.720">
    <property type="entry name" value="NAD(P)-binding Rossmann-like Domain"/>
    <property type="match status" value="1"/>
</dbReference>
<keyword evidence="7 9" id="KW-1133">Transmembrane helix</keyword>
<feature type="transmembrane region" description="Helical" evidence="9">
    <location>
        <begin position="112"/>
        <end position="129"/>
    </location>
</feature>
<feature type="transmembrane region" description="Helical" evidence="9">
    <location>
        <begin position="278"/>
        <end position="302"/>
    </location>
</feature>
<dbReference type="InterPro" id="IPR017475">
    <property type="entry name" value="EPS_sugar_tfrase"/>
</dbReference>
<evidence type="ECO:0000256" key="5">
    <source>
        <dbReference type="ARBA" id="ARBA00022679"/>
    </source>
</evidence>
<evidence type="ECO:0000256" key="1">
    <source>
        <dbReference type="ARBA" id="ARBA00004141"/>
    </source>
</evidence>
<dbReference type="GO" id="GO:0000271">
    <property type="term" value="P:polysaccharide biosynthetic process"/>
    <property type="evidence" value="ECO:0007669"/>
    <property type="project" value="InterPro"/>
</dbReference>
<evidence type="ECO:0000256" key="6">
    <source>
        <dbReference type="ARBA" id="ARBA00022692"/>
    </source>
</evidence>
<feature type="transmembrane region" description="Helical" evidence="9">
    <location>
        <begin position="50"/>
        <end position="66"/>
    </location>
</feature>
<evidence type="ECO:0000256" key="4">
    <source>
        <dbReference type="ARBA" id="ARBA00022475"/>
    </source>
</evidence>
<feature type="transmembrane region" description="Helical" evidence="9">
    <location>
        <begin position="87"/>
        <end position="106"/>
    </location>
</feature>
<dbReference type="InterPro" id="IPR017472">
    <property type="entry name" value="Undecaprenyl-P_galact_Ptfrase"/>
</dbReference>
<evidence type="ECO:0000313" key="11">
    <source>
        <dbReference type="EMBL" id="AAG45943.1"/>
    </source>
</evidence>
<reference evidence="11" key="1">
    <citation type="submission" date="2000-12" db="EMBL/GenBank/DDBJ databases">
        <title>Identification of genes involved in biosynthesis of Actinobacillus pleuropneumoniae serotype 1 O-antigen and biological properties of rough mutants.</title>
        <authorList>
            <person name="Labrie J."/>
            <person name="Rioux S."/>
            <person name="Wade M.M."/>
            <person name="Champlin F.R."/>
            <person name="Holman S.C."/>
            <person name="Wilson W.W."/>
            <person name="Savoye C."/>
            <person name="Kobisch M."/>
            <person name="Galarneau C."/>
            <person name="Jacques M."/>
        </authorList>
    </citation>
    <scope>NUCLEOTIDE SEQUENCE</scope>
    <source>
        <strain evidence="11">4074</strain>
    </source>
</reference>
<accession>Q9EYG6</accession>
<protein>
    <submittedName>
        <fullName evidence="11">Putative undecaprenyl-phosphate galactosephosphotransferase</fullName>
    </submittedName>
</protein>
<dbReference type="InterPro" id="IPR003362">
    <property type="entry name" value="Bact_transf"/>
</dbReference>
<keyword evidence="8 9" id="KW-0472">Membrane</keyword>
<dbReference type="NCBIfam" id="TIGR03022">
    <property type="entry name" value="WbaP_sugtrans"/>
    <property type="match status" value="1"/>
</dbReference>
<comment type="subcellular location">
    <subcellularLocation>
        <location evidence="2">Cell membrane</location>
    </subcellularLocation>
    <subcellularLocation>
        <location evidence="1">Membrane</location>
        <topology evidence="1">Multi-pass membrane protein</topology>
    </subcellularLocation>
</comment>
<dbReference type="PANTHER" id="PTHR30576:SF4">
    <property type="entry name" value="UNDECAPRENYL-PHOSPHATE GALACTOSE PHOSPHOTRANSFERASE"/>
    <property type="match status" value="1"/>
</dbReference>
<organism evidence="11">
    <name type="scientific">Actinobacillus pleuropneumoniae</name>
    <name type="common">Haemophilus pleuropneumoniae</name>
    <dbReference type="NCBI Taxonomy" id="715"/>
    <lineage>
        <taxon>Bacteria</taxon>
        <taxon>Pseudomonadati</taxon>
        <taxon>Pseudomonadota</taxon>
        <taxon>Gammaproteobacteria</taxon>
        <taxon>Pasteurellales</taxon>
        <taxon>Pasteurellaceae</taxon>
        <taxon>Actinobacillus</taxon>
    </lineage>
</organism>
<comment type="similarity">
    <text evidence="3">Belongs to the bacterial sugar transferase family.</text>
</comment>
<evidence type="ECO:0000259" key="10">
    <source>
        <dbReference type="Pfam" id="PF02397"/>
    </source>
</evidence>
<keyword evidence="4" id="KW-1003">Cell membrane</keyword>
<sequence>MKRQILSKYTLAISDFISFSLSFILSLVLLNYSIERFDAYLPLDQVRERMIIHLSLGFIGVIWFWIRLRHYTYRKPFWFELKEVIRTLIILAIIELATIAFSKLYFSRYLWGLTWGVTFFFVPIVRILTKKILIDTGLYIKNTVIIGGGNNAIDAYKALTSESYLGLKVKYFIALNPSEKLKELSIPIINEERKGIWQLVTNKSDQFIIALEEDEIEERDKWLRFFSKNYYRSISVIPTLRGLPLYSTDMSFLFSYEMILLRVNNNLAKRSSRILKRIMDILGSLLLIILLLPLLILIYWLVRKDGGYAIYGHPRIGQNGKKFNCLKFRSMVVNADEVLEKLLESDPIAKVEWEKDFKLRNDPRITSMVSGTSYKLNELPQLFNVLAGQMSLVGPRPIISDELEYYQEDVDYYLMAKPGMTGLWQVSGRNNVDYKTRVYFDAWYVKNWSLWNDIAILFKTINVLRSREGAY</sequence>
<feature type="domain" description="Bacterial sugar transferase" evidence="10">
    <location>
        <begin position="276"/>
        <end position="463"/>
    </location>
</feature>
<dbReference type="AlphaFoldDB" id="Q9EYG6"/>
<dbReference type="EMBL" id="AF329452">
    <property type="protein sequence ID" value="AAG45943.1"/>
    <property type="molecule type" value="Genomic_DNA"/>
</dbReference>